<keyword evidence="3" id="KW-1185">Reference proteome</keyword>
<evidence type="ECO:0000313" key="2">
    <source>
        <dbReference type="EMBL" id="GMS95158.1"/>
    </source>
</evidence>
<feature type="transmembrane region" description="Helical" evidence="1">
    <location>
        <begin position="49"/>
        <end position="69"/>
    </location>
</feature>
<dbReference type="PANTHER" id="PTHR22941:SF26">
    <property type="entry name" value="SERPENTINE RECEPTOR, CLASS H"/>
    <property type="match status" value="1"/>
</dbReference>
<proteinExistence type="predicted"/>
<name>A0AAV5TL72_9BILA</name>
<dbReference type="InterPro" id="IPR019422">
    <property type="entry name" value="7TM_GPCR_serpentine_rcpt_Srh"/>
</dbReference>
<keyword evidence="1" id="KW-0472">Membrane</keyword>
<dbReference type="Proteomes" id="UP001432027">
    <property type="component" value="Unassembled WGS sequence"/>
</dbReference>
<evidence type="ECO:0000313" key="3">
    <source>
        <dbReference type="Proteomes" id="UP001432027"/>
    </source>
</evidence>
<gene>
    <name evidence="2" type="ORF">PENTCL1PPCAC_17333</name>
</gene>
<dbReference type="AlphaFoldDB" id="A0AAV5TL72"/>
<feature type="transmembrane region" description="Helical" evidence="1">
    <location>
        <begin position="20"/>
        <end position="37"/>
    </location>
</feature>
<dbReference type="InterPro" id="IPR053220">
    <property type="entry name" value="Nematode_rcpt-like_serp_H"/>
</dbReference>
<organism evidence="2 3">
    <name type="scientific">Pristionchus entomophagus</name>
    <dbReference type="NCBI Taxonomy" id="358040"/>
    <lineage>
        <taxon>Eukaryota</taxon>
        <taxon>Metazoa</taxon>
        <taxon>Ecdysozoa</taxon>
        <taxon>Nematoda</taxon>
        <taxon>Chromadorea</taxon>
        <taxon>Rhabditida</taxon>
        <taxon>Rhabditina</taxon>
        <taxon>Diplogasteromorpha</taxon>
        <taxon>Diplogasteroidea</taxon>
        <taxon>Neodiplogasteridae</taxon>
        <taxon>Pristionchus</taxon>
    </lineage>
</organism>
<reference evidence="2" key="1">
    <citation type="submission" date="2023-10" db="EMBL/GenBank/DDBJ databases">
        <title>Genome assembly of Pristionchus species.</title>
        <authorList>
            <person name="Yoshida K."/>
            <person name="Sommer R.J."/>
        </authorList>
    </citation>
    <scope>NUCLEOTIDE SEQUENCE</scope>
    <source>
        <strain evidence="2">RS0144</strain>
    </source>
</reference>
<sequence length="174" mass="20163">MNSFYYSIELQTVIVYGQRILFVFSSLFNIIAFFCLLKQTPEHQSKFRNYLLLIQVLAAINDINFDILVEPFPLFPALGGFCKGLVCQWSVPIQYSFATTVLLIGLIGFSIAICILYRHQSIVRGKFKLSFVRLICSLSAKHLIPECNRRRSGFSPRYLFGSRIDQFLRFIRQE</sequence>
<feature type="transmembrane region" description="Helical" evidence="1">
    <location>
        <begin position="95"/>
        <end position="117"/>
    </location>
</feature>
<dbReference type="Pfam" id="PF10318">
    <property type="entry name" value="7TM_GPCR_Srh"/>
    <property type="match status" value="1"/>
</dbReference>
<dbReference type="PANTHER" id="PTHR22941">
    <property type="entry name" value="SERPENTINE RECEPTOR"/>
    <property type="match status" value="1"/>
</dbReference>
<evidence type="ECO:0008006" key="4">
    <source>
        <dbReference type="Google" id="ProtNLM"/>
    </source>
</evidence>
<protein>
    <recommendedName>
        <fullName evidence="4">G protein-coupled receptor</fullName>
    </recommendedName>
</protein>
<accession>A0AAV5TL72</accession>
<dbReference type="EMBL" id="BTSX01000004">
    <property type="protein sequence ID" value="GMS95158.1"/>
    <property type="molecule type" value="Genomic_DNA"/>
</dbReference>
<comment type="caution">
    <text evidence="2">The sequence shown here is derived from an EMBL/GenBank/DDBJ whole genome shotgun (WGS) entry which is preliminary data.</text>
</comment>
<keyword evidence="1" id="KW-1133">Transmembrane helix</keyword>
<evidence type="ECO:0000256" key="1">
    <source>
        <dbReference type="SAM" id="Phobius"/>
    </source>
</evidence>
<keyword evidence="1" id="KW-0812">Transmembrane</keyword>